<proteinExistence type="predicted"/>
<sequence length="124" mass="13849">MKIKKISHLSAIGFSVCVFATSTISIFANISVVQAQKTAKLPQIATVTNITNGDISCYVDLIDSKRKKYQGLYASYDICEKEKTFLNKKVRLFYGLEKVNDCQSAEPCGKSKTVTSIKRMQIVR</sequence>
<evidence type="ECO:0000313" key="3">
    <source>
        <dbReference type="Proteomes" id="UP000076925"/>
    </source>
</evidence>
<name>A0A139WRU5_9CYAN</name>
<feature type="signal peptide" evidence="1">
    <location>
        <begin position="1"/>
        <end position="20"/>
    </location>
</feature>
<organism evidence="2 3">
    <name type="scientific">Scytonema hofmannii PCC 7110</name>
    <dbReference type="NCBI Taxonomy" id="128403"/>
    <lineage>
        <taxon>Bacteria</taxon>
        <taxon>Bacillati</taxon>
        <taxon>Cyanobacteriota</taxon>
        <taxon>Cyanophyceae</taxon>
        <taxon>Nostocales</taxon>
        <taxon>Scytonemataceae</taxon>
        <taxon>Scytonema</taxon>
    </lineage>
</organism>
<evidence type="ECO:0000256" key="1">
    <source>
        <dbReference type="SAM" id="SignalP"/>
    </source>
</evidence>
<keyword evidence="3" id="KW-1185">Reference proteome</keyword>
<dbReference type="RefSeq" id="WP_017749001.1">
    <property type="nucleotide sequence ID" value="NZ_KQ976354.1"/>
</dbReference>
<reference evidence="2 3" key="1">
    <citation type="journal article" date="2013" name="Genome Biol. Evol.">
        <title>Genomes of Stigonematalean cyanobacteria (subsection V) and the evolution of oxygenic photosynthesis from prokaryotes to plastids.</title>
        <authorList>
            <person name="Dagan T."/>
            <person name="Roettger M."/>
            <person name="Stucken K."/>
            <person name="Landan G."/>
            <person name="Koch R."/>
            <person name="Major P."/>
            <person name="Gould S.B."/>
            <person name="Goremykin V.V."/>
            <person name="Rippka R."/>
            <person name="Tandeau de Marsac N."/>
            <person name="Gugger M."/>
            <person name="Lockhart P.J."/>
            <person name="Allen J.F."/>
            <person name="Brune I."/>
            <person name="Maus I."/>
            <person name="Puhler A."/>
            <person name="Martin W.F."/>
        </authorList>
    </citation>
    <scope>NUCLEOTIDE SEQUENCE [LARGE SCALE GENOMIC DNA]</scope>
    <source>
        <strain evidence="2 3">PCC 7110</strain>
    </source>
</reference>
<gene>
    <name evidence="2" type="ORF">WA1_08205</name>
</gene>
<comment type="caution">
    <text evidence="2">The sequence shown here is derived from an EMBL/GenBank/DDBJ whole genome shotgun (WGS) entry which is preliminary data.</text>
</comment>
<protein>
    <submittedName>
        <fullName evidence="2">Uncharacterized protein</fullName>
    </submittedName>
</protein>
<dbReference type="EMBL" id="ANNX02000052">
    <property type="protein sequence ID" value="KYC35139.1"/>
    <property type="molecule type" value="Genomic_DNA"/>
</dbReference>
<dbReference type="AlphaFoldDB" id="A0A139WRU5"/>
<dbReference type="OrthoDB" id="574724at2"/>
<dbReference type="Proteomes" id="UP000076925">
    <property type="component" value="Unassembled WGS sequence"/>
</dbReference>
<accession>A0A139WRU5</accession>
<feature type="chain" id="PRO_5007300392" evidence="1">
    <location>
        <begin position="21"/>
        <end position="124"/>
    </location>
</feature>
<evidence type="ECO:0000313" key="2">
    <source>
        <dbReference type="EMBL" id="KYC35139.1"/>
    </source>
</evidence>
<keyword evidence="1" id="KW-0732">Signal</keyword>